<dbReference type="InterPro" id="IPR055308">
    <property type="entry name" value="TEX47-like"/>
</dbReference>
<dbReference type="OrthoDB" id="548795at2759"/>
<dbReference type="InParanoid" id="D8LSA7"/>
<protein>
    <submittedName>
        <fullName evidence="1">Uncharacterized protein</fullName>
    </submittedName>
</protein>
<dbReference type="AlphaFoldDB" id="D8LSA7"/>
<gene>
    <name evidence="1" type="ORF">Esi_0070_0130</name>
</gene>
<dbReference type="OMA" id="CLHIVES"/>
<name>D8LSA7_ECTSI</name>
<dbReference type="Proteomes" id="UP000002630">
    <property type="component" value="Linkage Group LG26"/>
</dbReference>
<dbReference type="Pfam" id="PF24787">
    <property type="entry name" value="TEX47"/>
    <property type="match status" value="1"/>
</dbReference>
<reference evidence="1 2" key="1">
    <citation type="journal article" date="2010" name="Nature">
        <title>The Ectocarpus genome and the independent evolution of multicellularity in brown algae.</title>
        <authorList>
            <person name="Cock J.M."/>
            <person name="Sterck L."/>
            <person name="Rouze P."/>
            <person name="Scornet D."/>
            <person name="Allen A.E."/>
            <person name="Amoutzias G."/>
            <person name="Anthouard V."/>
            <person name="Artiguenave F."/>
            <person name="Aury J.M."/>
            <person name="Badger J.H."/>
            <person name="Beszteri B."/>
            <person name="Billiau K."/>
            <person name="Bonnet E."/>
            <person name="Bothwell J.H."/>
            <person name="Bowler C."/>
            <person name="Boyen C."/>
            <person name="Brownlee C."/>
            <person name="Carrano C.J."/>
            <person name="Charrier B."/>
            <person name="Cho G.Y."/>
            <person name="Coelho S.M."/>
            <person name="Collen J."/>
            <person name="Corre E."/>
            <person name="Da Silva C."/>
            <person name="Delage L."/>
            <person name="Delaroque N."/>
            <person name="Dittami S.M."/>
            <person name="Doulbeau S."/>
            <person name="Elias M."/>
            <person name="Farnham G."/>
            <person name="Gachon C.M."/>
            <person name="Gschloessl B."/>
            <person name="Heesch S."/>
            <person name="Jabbari K."/>
            <person name="Jubin C."/>
            <person name="Kawai H."/>
            <person name="Kimura K."/>
            <person name="Kloareg B."/>
            <person name="Kupper F.C."/>
            <person name="Lang D."/>
            <person name="Le Bail A."/>
            <person name="Leblanc C."/>
            <person name="Lerouge P."/>
            <person name="Lohr M."/>
            <person name="Lopez P.J."/>
            <person name="Martens C."/>
            <person name="Maumus F."/>
            <person name="Michel G."/>
            <person name="Miranda-Saavedra D."/>
            <person name="Morales J."/>
            <person name="Moreau H."/>
            <person name="Motomura T."/>
            <person name="Nagasato C."/>
            <person name="Napoli C.A."/>
            <person name="Nelson D.R."/>
            <person name="Nyvall-Collen P."/>
            <person name="Peters A.F."/>
            <person name="Pommier C."/>
            <person name="Potin P."/>
            <person name="Poulain J."/>
            <person name="Quesneville H."/>
            <person name="Read B."/>
            <person name="Rensing S.A."/>
            <person name="Ritter A."/>
            <person name="Rousvoal S."/>
            <person name="Samanta M."/>
            <person name="Samson G."/>
            <person name="Schroeder D.C."/>
            <person name="Segurens B."/>
            <person name="Strittmatter M."/>
            <person name="Tonon T."/>
            <person name="Tregear J.W."/>
            <person name="Valentin K."/>
            <person name="von Dassow P."/>
            <person name="Yamagishi T."/>
            <person name="Van de Peer Y."/>
            <person name="Wincker P."/>
        </authorList>
    </citation>
    <scope>NUCLEOTIDE SEQUENCE [LARGE SCALE GENOMIC DNA]</scope>
    <source>
        <strain evidence="2">Ec32 / CCAP1310/4</strain>
    </source>
</reference>
<sequence length="186" mass="21116">METNQVFEEILSEQHAATITGVLIVQKESIIHLVETSMDTSTALLRQIQSMEADLDPSARVMENVKILVSSEDCPAPYFAKWFHYNIQLNAESNVDIDKEDPVEASWGVYDKLVELASEMRQHSGTSVSELKRKYNHLVPSNERVLGLAETEKNMSLSEYLQVYDTPISATLESERVWPIPALIRY</sequence>
<accession>D8LSA7</accession>
<evidence type="ECO:0000313" key="1">
    <source>
        <dbReference type="EMBL" id="CBN75164.1"/>
    </source>
</evidence>
<dbReference type="EMBL" id="FN649751">
    <property type="protein sequence ID" value="CBN75164.1"/>
    <property type="molecule type" value="Genomic_DNA"/>
</dbReference>
<organism evidence="1 2">
    <name type="scientific">Ectocarpus siliculosus</name>
    <name type="common">Brown alga</name>
    <name type="synonym">Conferva siliculosa</name>
    <dbReference type="NCBI Taxonomy" id="2880"/>
    <lineage>
        <taxon>Eukaryota</taxon>
        <taxon>Sar</taxon>
        <taxon>Stramenopiles</taxon>
        <taxon>Ochrophyta</taxon>
        <taxon>PX clade</taxon>
        <taxon>Phaeophyceae</taxon>
        <taxon>Ectocarpales</taxon>
        <taxon>Ectocarpaceae</taxon>
        <taxon>Ectocarpus</taxon>
    </lineage>
</organism>
<evidence type="ECO:0000313" key="2">
    <source>
        <dbReference type="Proteomes" id="UP000002630"/>
    </source>
</evidence>
<dbReference type="EMBL" id="FN648927">
    <property type="protein sequence ID" value="CBN75164.1"/>
    <property type="molecule type" value="Genomic_DNA"/>
</dbReference>
<proteinExistence type="predicted"/>
<keyword evidence="2" id="KW-1185">Reference proteome</keyword>
<dbReference type="PANTHER" id="PTHR34035:SF1">
    <property type="entry name" value="TESTIS-EXPRESSED PROTEIN 47"/>
    <property type="match status" value="1"/>
</dbReference>
<dbReference type="PANTHER" id="PTHR34035">
    <property type="entry name" value="TESTIS-EXPRESSED PROTEIN 47"/>
    <property type="match status" value="1"/>
</dbReference>